<proteinExistence type="inferred from homology"/>
<evidence type="ECO:0000256" key="14">
    <source>
        <dbReference type="ARBA" id="ARBA00023136"/>
    </source>
</evidence>
<protein>
    <recommendedName>
        <fullName evidence="4 16">NADH-ubiquinone oxidoreductase chain 4</fullName>
        <ecNumber evidence="3 16">7.1.1.2</ecNumber>
    </recommendedName>
</protein>
<keyword evidence="7 16" id="KW-0812">Transmembrane</keyword>
<keyword evidence="9 16" id="KW-0249">Electron transport</keyword>
<comment type="similarity">
    <text evidence="2 16">Belongs to the complex I subunit 4 family.</text>
</comment>
<evidence type="ECO:0000256" key="1">
    <source>
        <dbReference type="ARBA" id="ARBA00004225"/>
    </source>
</evidence>
<evidence type="ECO:0000256" key="7">
    <source>
        <dbReference type="ARBA" id="ARBA00022692"/>
    </source>
</evidence>
<evidence type="ECO:0000256" key="5">
    <source>
        <dbReference type="ARBA" id="ARBA00022448"/>
    </source>
</evidence>
<comment type="catalytic activity">
    <reaction evidence="15 16">
        <text>a ubiquinone + NADH + 5 H(+)(in) = a ubiquinol + NAD(+) + 4 H(+)(out)</text>
        <dbReference type="Rhea" id="RHEA:29091"/>
        <dbReference type="Rhea" id="RHEA-COMP:9565"/>
        <dbReference type="Rhea" id="RHEA-COMP:9566"/>
        <dbReference type="ChEBI" id="CHEBI:15378"/>
        <dbReference type="ChEBI" id="CHEBI:16389"/>
        <dbReference type="ChEBI" id="CHEBI:17976"/>
        <dbReference type="ChEBI" id="CHEBI:57540"/>
        <dbReference type="ChEBI" id="CHEBI:57945"/>
        <dbReference type="EC" id="7.1.1.2"/>
    </reaction>
</comment>
<dbReference type="InterPro" id="IPR003918">
    <property type="entry name" value="NADH_UbQ_OxRdtase"/>
</dbReference>
<evidence type="ECO:0000256" key="8">
    <source>
        <dbReference type="ARBA" id="ARBA00022967"/>
    </source>
</evidence>
<evidence type="ECO:0000256" key="4">
    <source>
        <dbReference type="ARBA" id="ARBA00021006"/>
    </source>
</evidence>
<geneLocation type="mitochondrion" evidence="18"/>
<feature type="transmembrane region" description="Helical" evidence="16">
    <location>
        <begin position="36"/>
        <end position="60"/>
    </location>
</feature>
<dbReference type="EMBL" id="AB905198">
    <property type="protein sequence ID" value="BAP10781.1"/>
    <property type="molecule type" value="Genomic_DNA"/>
</dbReference>
<evidence type="ECO:0000259" key="17">
    <source>
        <dbReference type="Pfam" id="PF00361"/>
    </source>
</evidence>
<feature type="transmembrane region" description="Helical" evidence="16">
    <location>
        <begin position="167"/>
        <end position="189"/>
    </location>
</feature>
<feature type="transmembrane region" description="Helical" evidence="16">
    <location>
        <begin position="229"/>
        <end position="248"/>
    </location>
</feature>
<feature type="transmembrane region" description="Helical" evidence="16">
    <location>
        <begin position="279"/>
        <end position="302"/>
    </location>
</feature>
<name>A0A068PS90_9CEST</name>
<feature type="transmembrane region" description="Helical" evidence="16">
    <location>
        <begin position="396"/>
        <end position="416"/>
    </location>
</feature>
<keyword evidence="14 16" id="KW-0472">Membrane</keyword>
<comment type="subcellular location">
    <subcellularLocation>
        <location evidence="1 16">Mitochondrion membrane</location>
        <topology evidence="1 16">Multi-pass membrane protein</topology>
    </subcellularLocation>
</comment>
<dbReference type="GO" id="GO:0008137">
    <property type="term" value="F:NADH dehydrogenase (ubiquinone) activity"/>
    <property type="evidence" value="ECO:0007669"/>
    <property type="project" value="UniProtKB-UniRule"/>
</dbReference>
<dbReference type="InterPro" id="IPR001750">
    <property type="entry name" value="ND/Mrp_TM"/>
</dbReference>
<sequence>MFIFFSVSWFLVISFLLLVALLFGCGVNCISLSDSIIYNGLFVFDSICFYLVVLVVFLGVYSQLMFHNLLSISVRIFLFFSLGFTVLSFCVNHSVLFWCSYELAMLPLLYLIFSESPYSERFLAGWYFCGYLLSTSLPLILVLLYLSSVNGSFYFTDWSNEAGVSVIVYYLLSFIFFTKVPLVPFHTWLPIVHAEATSIVSIFLSGYIMKLGLLGVYRCAYFIFDVEFLWYLFLCCVVAVFFLITSCNELDGKRWLAFLSLSHIVVPFLGFYIGDWTSVNFSFFYCLGHGLGAGIVFGLLWFFYDVSHTRNWVLLKSSINGIWLMILVVFSMLSLCSFPTTVQFFCELYLVSQSSGMILYLLFWSFYLFFGGIVPLILCGHLLIRSECYECVNVSYYSQFYFLIFLILWCYLGFFIV</sequence>
<evidence type="ECO:0000256" key="12">
    <source>
        <dbReference type="ARBA" id="ARBA00023075"/>
    </source>
</evidence>
<gene>
    <name evidence="18" type="primary">nad4</name>
</gene>
<organism evidence="18">
    <name type="scientific">Taenia regis</name>
    <dbReference type="NCBI Taxonomy" id="432622"/>
    <lineage>
        <taxon>Eukaryota</taxon>
        <taxon>Metazoa</taxon>
        <taxon>Spiralia</taxon>
        <taxon>Lophotrochozoa</taxon>
        <taxon>Platyhelminthes</taxon>
        <taxon>Cestoda</taxon>
        <taxon>Eucestoda</taxon>
        <taxon>Cyclophyllidea</taxon>
        <taxon>Taeniidae</taxon>
        <taxon>Taenia</taxon>
    </lineage>
</organism>
<evidence type="ECO:0000313" key="18">
    <source>
        <dbReference type="EMBL" id="BAP10781.1"/>
    </source>
</evidence>
<keyword evidence="8" id="KW-1278">Translocase</keyword>
<evidence type="ECO:0000256" key="11">
    <source>
        <dbReference type="ARBA" id="ARBA00023027"/>
    </source>
</evidence>
<keyword evidence="10 16" id="KW-1133">Transmembrane helix</keyword>
<evidence type="ECO:0000256" key="6">
    <source>
        <dbReference type="ARBA" id="ARBA00022660"/>
    </source>
</evidence>
<dbReference type="GO" id="GO:0015990">
    <property type="term" value="P:electron transport coupled proton transport"/>
    <property type="evidence" value="ECO:0007669"/>
    <property type="project" value="TreeGrafter"/>
</dbReference>
<dbReference type="PANTHER" id="PTHR43507">
    <property type="entry name" value="NADH-UBIQUINONE OXIDOREDUCTASE CHAIN 4"/>
    <property type="match status" value="1"/>
</dbReference>
<reference evidence="18" key="1">
    <citation type="journal article" date="2014" name="Int. J. Parasitol.">
        <title>Phylogenetic characterisation of Taenia tapeworms in spotted hyenas and reconsideration of the "Out of Africa" hypothesis of Taenia in humans.</title>
        <authorList>
            <person name="Terefe Y."/>
            <person name="Hailemariam Z."/>
            <person name="Menkir S."/>
            <person name="Nakao M."/>
            <person name="Lavikainen A."/>
            <person name="Haukisalmi V."/>
            <person name="Iwaki T."/>
            <person name="Okamoto M."/>
            <person name="Ito A."/>
        </authorList>
    </citation>
    <scope>NUCLEOTIDE SEQUENCE</scope>
    <source>
        <strain evidence="18">Tre152</strain>
    </source>
</reference>
<feature type="transmembrane region" description="Helical" evidence="16">
    <location>
        <begin position="201"/>
        <end position="223"/>
    </location>
</feature>
<keyword evidence="13 16" id="KW-0496">Mitochondrion</keyword>
<evidence type="ECO:0000256" key="15">
    <source>
        <dbReference type="ARBA" id="ARBA00049551"/>
    </source>
</evidence>
<evidence type="ECO:0000256" key="3">
    <source>
        <dbReference type="ARBA" id="ARBA00012944"/>
    </source>
</evidence>
<feature type="transmembrane region" description="Helical" evidence="16">
    <location>
        <begin position="125"/>
        <end position="147"/>
    </location>
</feature>
<keyword evidence="6 16" id="KW-0679">Respiratory chain</keyword>
<evidence type="ECO:0000256" key="13">
    <source>
        <dbReference type="ARBA" id="ARBA00023128"/>
    </source>
</evidence>
<dbReference type="AlphaFoldDB" id="A0A068PS90"/>
<dbReference type="PANTHER" id="PTHR43507:SF20">
    <property type="entry name" value="NADH-UBIQUINONE OXIDOREDUCTASE CHAIN 4"/>
    <property type="match status" value="1"/>
</dbReference>
<dbReference type="PRINTS" id="PR01437">
    <property type="entry name" value="NUOXDRDTASE4"/>
</dbReference>
<evidence type="ECO:0000256" key="10">
    <source>
        <dbReference type="ARBA" id="ARBA00022989"/>
    </source>
</evidence>
<feature type="transmembrane region" description="Helical" evidence="16">
    <location>
        <begin position="72"/>
        <end position="89"/>
    </location>
</feature>
<keyword evidence="5 16" id="KW-0813">Transport</keyword>
<evidence type="ECO:0000256" key="2">
    <source>
        <dbReference type="ARBA" id="ARBA00009025"/>
    </source>
</evidence>
<keyword evidence="11 16" id="KW-0520">NAD</keyword>
<feature type="transmembrane region" description="Helical" evidence="16">
    <location>
        <begin position="255"/>
        <end position="273"/>
    </location>
</feature>
<dbReference type="GO" id="GO:0031966">
    <property type="term" value="C:mitochondrial membrane"/>
    <property type="evidence" value="ECO:0007669"/>
    <property type="project" value="UniProtKB-SubCell"/>
</dbReference>
<dbReference type="Pfam" id="PF00361">
    <property type="entry name" value="Proton_antipo_M"/>
    <property type="match status" value="1"/>
</dbReference>
<dbReference type="GO" id="GO:0003954">
    <property type="term" value="F:NADH dehydrogenase activity"/>
    <property type="evidence" value="ECO:0007669"/>
    <property type="project" value="TreeGrafter"/>
</dbReference>
<keyword evidence="12 16" id="KW-0830">Ubiquinone</keyword>
<evidence type="ECO:0000256" key="9">
    <source>
        <dbReference type="ARBA" id="ARBA00022982"/>
    </source>
</evidence>
<accession>A0A068PS90</accession>
<comment type="function">
    <text evidence="16">Core subunit of the mitochondrial membrane respiratory chain NADH dehydrogenase (Complex I) which catalyzes electron transfer from NADH through the respiratory chain, using ubiquinone as an electron acceptor. Essential for the catalytic activity and assembly of complex I.</text>
</comment>
<feature type="domain" description="NADH:quinone oxidoreductase/Mrp antiporter transmembrane" evidence="17">
    <location>
        <begin position="94"/>
        <end position="363"/>
    </location>
</feature>
<evidence type="ECO:0000256" key="16">
    <source>
        <dbReference type="RuleBase" id="RU003297"/>
    </source>
</evidence>
<dbReference type="GO" id="GO:0048039">
    <property type="term" value="F:ubiquinone binding"/>
    <property type="evidence" value="ECO:0007669"/>
    <property type="project" value="TreeGrafter"/>
</dbReference>
<feature type="transmembrane region" description="Helical" evidence="16">
    <location>
        <begin position="357"/>
        <end position="384"/>
    </location>
</feature>
<feature type="transmembrane region" description="Helical" evidence="16">
    <location>
        <begin position="322"/>
        <end position="345"/>
    </location>
</feature>
<dbReference type="GO" id="GO:0042773">
    <property type="term" value="P:ATP synthesis coupled electron transport"/>
    <property type="evidence" value="ECO:0007669"/>
    <property type="project" value="InterPro"/>
</dbReference>
<dbReference type="EC" id="7.1.1.2" evidence="3 16"/>
<feature type="transmembrane region" description="Helical" evidence="16">
    <location>
        <begin position="95"/>
        <end position="113"/>
    </location>
</feature>